<dbReference type="RefSeq" id="WP_248358290.1">
    <property type="nucleotide sequence ID" value="NZ_AP025591.1"/>
</dbReference>
<feature type="transmembrane region" description="Helical" evidence="1">
    <location>
        <begin position="26"/>
        <end position="45"/>
    </location>
</feature>
<keyword evidence="1" id="KW-0472">Membrane</keyword>
<sequence length="65" mass="7102">MTTLTPSTRHIPQFPTRSRLTLLRDAAMFGVCVALIVGFIAHAWTLPTPAQLRSSTSPVTLRTPV</sequence>
<dbReference type="EMBL" id="AP025591">
    <property type="protein sequence ID" value="BDG01602.1"/>
    <property type="molecule type" value="Genomic_DNA"/>
</dbReference>
<evidence type="ECO:0000313" key="3">
    <source>
        <dbReference type="Proteomes" id="UP001162891"/>
    </source>
</evidence>
<keyword evidence="1" id="KW-0812">Transmembrane</keyword>
<organism evidence="2 3">
    <name type="scientific">Anaeromyxobacter oryzae</name>
    <dbReference type="NCBI Taxonomy" id="2918170"/>
    <lineage>
        <taxon>Bacteria</taxon>
        <taxon>Pseudomonadati</taxon>
        <taxon>Myxococcota</taxon>
        <taxon>Myxococcia</taxon>
        <taxon>Myxococcales</taxon>
        <taxon>Cystobacterineae</taxon>
        <taxon>Anaeromyxobacteraceae</taxon>
        <taxon>Anaeromyxobacter</taxon>
    </lineage>
</organism>
<evidence type="ECO:0000256" key="1">
    <source>
        <dbReference type="SAM" id="Phobius"/>
    </source>
</evidence>
<proteinExistence type="predicted"/>
<evidence type="ECO:0000313" key="2">
    <source>
        <dbReference type="EMBL" id="BDG01602.1"/>
    </source>
</evidence>
<name>A0ABM7WQ52_9BACT</name>
<protein>
    <submittedName>
        <fullName evidence="2">Uncharacterized protein</fullName>
    </submittedName>
</protein>
<dbReference type="Proteomes" id="UP001162891">
    <property type="component" value="Chromosome"/>
</dbReference>
<gene>
    <name evidence="2" type="ORF">AMOR_05980</name>
</gene>
<keyword evidence="1" id="KW-1133">Transmembrane helix</keyword>
<reference evidence="3" key="1">
    <citation type="journal article" date="2022" name="Int. J. Syst. Evol. Microbiol.">
        <title>Anaeromyxobacter oryzae sp. nov., Anaeromyxobacter diazotrophicus sp. nov. and Anaeromyxobacter paludicola sp. nov., isolated from paddy soils.</title>
        <authorList>
            <person name="Itoh H."/>
            <person name="Xu Z."/>
            <person name="Mise K."/>
            <person name="Masuda Y."/>
            <person name="Ushijima N."/>
            <person name="Hayakawa C."/>
            <person name="Shiratori Y."/>
            <person name="Senoo K."/>
        </authorList>
    </citation>
    <scope>NUCLEOTIDE SEQUENCE [LARGE SCALE GENOMIC DNA]</scope>
    <source>
        <strain evidence="3">Red232</strain>
    </source>
</reference>
<accession>A0ABM7WQ52</accession>
<keyword evidence="3" id="KW-1185">Reference proteome</keyword>